<organism evidence="2 3">
    <name type="scientific">Caerostris extrusa</name>
    <name type="common">Bark spider</name>
    <name type="synonym">Caerostris bankana</name>
    <dbReference type="NCBI Taxonomy" id="172846"/>
    <lineage>
        <taxon>Eukaryota</taxon>
        <taxon>Metazoa</taxon>
        <taxon>Ecdysozoa</taxon>
        <taxon>Arthropoda</taxon>
        <taxon>Chelicerata</taxon>
        <taxon>Arachnida</taxon>
        <taxon>Araneae</taxon>
        <taxon>Araneomorphae</taxon>
        <taxon>Entelegynae</taxon>
        <taxon>Araneoidea</taxon>
        <taxon>Araneidae</taxon>
        <taxon>Caerostris</taxon>
    </lineage>
</organism>
<protein>
    <submittedName>
        <fullName evidence="2">Uncharacterized protein</fullName>
    </submittedName>
</protein>
<dbReference type="EMBL" id="BPLR01012348">
    <property type="protein sequence ID" value="GIY53306.1"/>
    <property type="molecule type" value="Genomic_DNA"/>
</dbReference>
<evidence type="ECO:0000256" key="1">
    <source>
        <dbReference type="SAM" id="MobiDB-lite"/>
    </source>
</evidence>
<feature type="region of interest" description="Disordered" evidence="1">
    <location>
        <begin position="82"/>
        <end position="110"/>
    </location>
</feature>
<name>A0AAV4U6A2_CAEEX</name>
<feature type="non-terminal residue" evidence="2">
    <location>
        <position position="124"/>
    </location>
</feature>
<sequence>MIGYASMNSELQEAKKENCSPGCCFTMDLRLAHSTSKSSATSKAEMNRRDAEDKELFSTLENTPSNLKQVAIDIETLVTELSKQKERKEETPESHLHNEREHRGTQTKHRLIPRTISRCYGCRR</sequence>
<keyword evidence="3" id="KW-1185">Reference proteome</keyword>
<accession>A0AAV4U6A2</accession>
<reference evidence="2 3" key="1">
    <citation type="submission" date="2021-06" db="EMBL/GenBank/DDBJ databases">
        <title>Caerostris extrusa draft genome.</title>
        <authorList>
            <person name="Kono N."/>
            <person name="Arakawa K."/>
        </authorList>
    </citation>
    <scope>NUCLEOTIDE SEQUENCE [LARGE SCALE GENOMIC DNA]</scope>
</reference>
<evidence type="ECO:0000313" key="3">
    <source>
        <dbReference type="Proteomes" id="UP001054945"/>
    </source>
</evidence>
<proteinExistence type="predicted"/>
<dbReference type="Proteomes" id="UP001054945">
    <property type="component" value="Unassembled WGS sequence"/>
</dbReference>
<dbReference type="AlphaFoldDB" id="A0AAV4U6A2"/>
<gene>
    <name evidence="2" type="ORF">CEXT_625291</name>
</gene>
<comment type="caution">
    <text evidence="2">The sequence shown here is derived from an EMBL/GenBank/DDBJ whole genome shotgun (WGS) entry which is preliminary data.</text>
</comment>
<feature type="compositionally biased region" description="Basic and acidic residues" evidence="1">
    <location>
        <begin position="82"/>
        <end position="104"/>
    </location>
</feature>
<evidence type="ECO:0000313" key="2">
    <source>
        <dbReference type="EMBL" id="GIY53306.1"/>
    </source>
</evidence>